<keyword evidence="5" id="KW-0408">Iron</keyword>
<dbReference type="SUPFAM" id="SSF55447">
    <property type="entry name" value="CO dehydrogenase flavoprotein C-terminal domain-like"/>
    <property type="match status" value="1"/>
</dbReference>
<sequence length="533" mass="57755">MREHRQQTQGMMQQRIKFHFDGRIVAVDDQPITRTVLEWLRASAHRTGTKEGCAEGDCGACTVIVAERAGPDAPSSAMRTSGIRAGGLILRPINACIRFLPTLHGKALLTVEDLSRMTSAPLHPVQQAMVDCHASQCGFCTPGFVMSLFALYVNHMTAGTRPDRAALADGLAGNLCRCTGYRPILDAGERMFTLPPALLDTAPIEASLDRIAAETPEIFTYAASGTPTVATGPSRIDHFTAPRTVAALATLYARTPGSRLLAGATDIGLWVNKQFRDVGDLLYLGDVADLRMIEHDGDTLRIGAGVPLEDAWGALIALIPDVREMAVRFAGPPVRHAGTMGGNIANGSPIGDTAPVLMALDARLILQHDEETRSLPLSTFYHDYMRNDLAPGEFLRAIEIPLPAPGTLIRAYKVSKRFDCDISALSCGLAVVLEGGTVRHIRIAFGGMAATVRRARKTEAILQDAPWSEESVRAAMAALEQEFAPLSDLRASSAYRMRAARNLLWRFWLETRPERSRPPSATRVRQFTLAGAA</sequence>
<dbReference type="GO" id="GO:0051537">
    <property type="term" value="F:2 iron, 2 sulfur cluster binding"/>
    <property type="evidence" value="ECO:0007669"/>
    <property type="project" value="InterPro"/>
</dbReference>
<dbReference type="GO" id="GO:0071949">
    <property type="term" value="F:FAD binding"/>
    <property type="evidence" value="ECO:0007669"/>
    <property type="project" value="InterPro"/>
</dbReference>
<dbReference type="InterPro" id="IPR002346">
    <property type="entry name" value="Mopterin_DH_FAD-bd"/>
</dbReference>
<comment type="caution">
    <text evidence="7">The sequence shown here is derived from an EMBL/GenBank/DDBJ whole genome shotgun (WGS) entry which is preliminary data.</text>
</comment>
<dbReference type="Pfam" id="PF01799">
    <property type="entry name" value="Fer2_2"/>
    <property type="match status" value="1"/>
</dbReference>
<dbReference type="InterPro" id="IPR001041">
    <property type="entry name" value="2Fe-2S_ferredoxin-type"/>
</dbReference>
<dbReference type="InterPro" id="IPR005107">
    <property type="entry name" value="CO_DH_flav_C"/>
</dbReference>
<dbReference type="PANTHER" id="PTHR45444:SF3">
    <property type="entry name" value="XANTHINE DEHYDROGENASE"/>
    <property type="match status" value="1"/>
</dbReference>
<dbReference type="SMART" id="SM01092">
    <property type="entry name" value="CO_deh_flav_C"/>
    <property type="match status" value="1"/>
</dbReference>
<dbReference type="Proteomes" id="UP001279553">
    <property type="component" value="Unassembled WGS sequence"/>
</dbReference>
<evidence type="ECO:0000256" key="5">
    <source>
        <dbReference type="ARBA" id="ARBA00023004"/>
    </source>
</evidence>
<dbReference type="SUPFAM" id="SSF47741">
    <property type="entry name" value="CO dehydrogenase ISP C-domain like"/>
    <property type="match status" value="1"/>
</dbReference>
<keyword evidence="4 7" id="KW-0560">Oxidoreductase</keyword>
<dbReference type="InterPro" id="IPR014307">
    <property type="entry name" value="Xanthine_DH_ssu"/>
</dbReference>
<name>A0AAW9DNB5_ACIAO</name>
<keyword evidence="2" id="KW-0479">Metal-binding</keyword>
<dbReference type="PROSITE" id="PS51387">
    <property type="entry name" value="FAD_PCMH"/>
    <property type="match status" value="1"/>
</dbReference>
<dbReference type="InterPro" id="IPR016166">
    <property type="entry name" value="FAD-bd_PCMH"/>
</dbReference>
<dbReference type="Gene3D" id="1.10.150.120">
    <property type="entry name" value="[2Fe-2S]-binding domain"/>
    <property type="match status" value="1"/>
</dbReference>
<dbReference type="InterPro" id="IPR036683">
    <property type="entry name" value="CO_DH_flav_C_dom_sf"/>
</dbReference>
<evidence type="ECO:0000313" key="7">
    <source>
        <dbReference type="EMBL" id="MDX5930181.1"/>
    </source>
</evidence>
<evidence type="ECO:0000256" key="4">
    <source>
        <dbReference type="ARBA" id="ARBA00023002"/>
    </source>
</evidence>
<dbReference type="SUPFAM" id="SSF54292">
    <property type="entry name" value="2Fe-2S ferredoxin-like"/>
    <property type="match status" value="1"/>
</dbReference>
<evidence type="ECO:0000256" key="1">
    <source>
        <dbReference type="ARBA" id="ARBA00022630"/>
    </source>
</evidence>
<dbReference type="NCBIfam" id="TIGR02963">
    <property type="entry name" value="xanthine_xdhA"/>
    <property type="match status" value="1"/>
</dbReference>
<dbReference type="Pfam" id="PF00111">
    <property type="entry name" value="Fer2"/>
    <property type="match status" value="1"/>
</dbReference>
<dbReference type="InterPro" id="IPR002888">
    <property type="entry name" value="2Fe-2S-bd"/>
</dbReference>
<dbReference type="InterPro" id="IPR012175">
    <property type="entry name" value="Xanth_DH_ssu_bac"/>
</dbReference>
<dbReference type="Gene3D" id="3.30.465.10">
    <property type="match status" value="1"/>
</dbReference>
<dbReference type="GO" id="GO:0005506">
    <property type="term" value="F:iron ion binding"/>
    <property type="evidence" value="ECO:0007669"/>
    <property type="project" value="InterPro"/>
</dbReference>
<dbReference type="InterPro" id="IPR006058">
    <property type="entry name" value="2Fe2S_fd_BS"/>
</dbReference>
<dbReference type="Gene3D" id="3.30.43.10">
    <property type="entry name" value="Uridine Diphospho-n-acetylenolpyruvylglucosamine Reductase, domain 2"/>
    <property type="match status" value="1"/>
</dbReference>
<dbReference type="Gene3D" id="3.30.390.50">
    <property type="entry name" value="CO dehydrogenase flavoprotein, C-terminal domain"/>
    <property type="match status" value="1"/>
</dbReference>
<keyword evidence="3" id="KW-0274">FAD</keyword>
<dbReference type="SUPFAM" id="SSF56176">
    <property type="entry name" value="FAD-binding/transporter-associated domain-like"/>
    <property type="match status" value="1"/>
</dbReference>
<protein>
    <submittedName>
        <fullName evidence="7">Xanthine dehydrogenase small subunit</fullName>
        <ecNumber evidence="7">1.17.1.4</ecNumber>
    </submittedName>
</protein>
<dbReference type="InterPro" id="IPR036318">
    <property type="entry name" value="FAD-bd_PCMH-like_sf"/>
</dbReference>
<dbReference type="InterPro" id="IPR016169">
    <property type="entry name" value="FAD-bd_PCMH_sub2"/>
</dbReference>
<dbReference type="InterPro" id="IPR036884">
    <property type="entry name" value="2Fe-2S-bd_dom_sf"/>
</dbReference>
<gene>
    <name evidence="7" type="primary">xdhA</name>
    <name evidence="7" type="ORF">SIL87_05290</name>
</gene>
<dbReference type="InterPro" id="IPR012675">
    <property type="entry name" value="Beta-grasp_dom_sf"/>
</dbReference>
<dbReference type="PANTHER" id="PTHR45444">
    <property type="entry name" value="XANTHINE DEHYDROGENASE"/>
    <property type="match status" value="1"/>
</dbReference>
<evidence type="ECO:0000259" key="6">
    <source>
        <dbReference type="PROSITE" id="PS51387"/>
    </source>
</evidence>
<dbReference type="EC" id="1.17.1.4" evidence="7"/>
<keyword evidence="8" id="KW-1185">Reference proteome</keyword>
<organism evidence="7 8">
    <name type="scientific">Acidiphilium acidophilum</name>
    <name type="common">Thiobacillus acidophilus</name>
    <dbReference type="NCBI Taxonomy" id="76588"/>
    <lineage>
        <taxon>Bacteria</taxon>
        <taxon>Pseudomonadati</taxon>
        <taxon>Pseudomonadota</taxon>
        <taxon>Alphaproteobacteria</taxon>
        <taxon>Acetobacterales</taxon>
        <taxon>Acidocellaceae</taxon>
        <taxon>Acidiphilium</taxon>
    </lineage>
</organism>
<feature type="domain" description="FAD-binding PCMH-type" evidence="6">
    <location>
        <begin position="231"/>
        <end position="405"/>
    </location>
</feature>
<proteinExistence type="predicted"/>
<dbReference type="AlphaFoldDB" id="A0AAW9DNB5"/>
<dbReference type="PIRSF" id="PIRSF036557">
    <property type="entry name" value="XdhA_RC"/>
    <property type="match status" value="1"/>
</dbReference>
<evidence type="ECO:0000256" key="2">
    <source>
        <dbReference type="ARBA" id="ARBA00022723"/>
    </source>
</evidence>
<dbReference type="InterPro" id="IPR016208">
    <property type="entry name" value="Ald_Oxase/xanthine_DH-like"/>
</dbReference>
<keyword evidence="1" id="KW-0285">Flavoprotein</keyword>
<reference evidence="7 8" key="1">
    <citation type="submission" date="2023-11" db="EMBL/GenBank/DDBJ databases">
        <title>MicrobeMod: A computational toolkit for identifying prokaryotic methylation and restriction-modification with nanopore sequencing.</title>
        <authorList>
            <person name="Crits-Christoph A."/>
            <person name="Kang S.C."/>
            <person name="Lee H."/>
            <person name="Ostrov N."/>
        </authorList>
    </citation>
    <scope>NUCLEOTIDE SEQUENCE [LARGE SCALE GENOMIC DNA]</scope>
    <source>
        <strain evidence="7 8">DSMZ 700</strain>
    </source>
</reference>
<dbReference type="Gene3D" id="3.10.20.30">
    <property type="match status" value="1"/>
</dbReference>
<dbReference type="GO" id="GO:0004854">
    <property type="term" value="F:xanthine dehydrogenase activity"/>
    <property type="evidence" value="ECO:0007669"/>
    <property type="project" value="UniProtKB-EC"/>
</dbReference>
<evidence type="ECO:0000256" key="3">
    <source>
        <dbReference type="ARBA" id="ARBA00022827"/>
    </source>
</evidence>
<accession>A0AAW9DNB5</accession>
<evidence type="ECO:0000313" key="8">
    <source>
        <dbReference type="Proteomes" id="UP001279553"/>
    </source>
</evidence>
<dbReference type="Pfam" id="PF03450">
    <property type="entry name" value="CO_deh_flav_C"/>
    <property type="match status" value="1"/>
</dbReference>
<dbReference type="PROSITE" id="PS00197">
    <property type="entry name" value="2FE2S_FER_1"/>
    <property type="match status" value="1"/>
</dbReference>
<dbReference type="CDD" id="cd00207">
    <property type="entry name" value="fer2"/>
    <property type="match status" value="1"/>
</dbReference>
<dbReference type="Pfam" id="PF00941">
    <property type="entry name" value="FAD_binding_5"/>
    <property type="match status" value="1"/>
</dbReference>
<dbReference type="InterPro" id="IPR016167">
    <property type="entry name" value="FAD-bd_PCMH_sub1"/>
</dbReference>
<dbReference type="EMBL" id="JAWXYB010000018">
    <property type="protein sequence ID" value="MDX5930181.1"/>
    <property type="molecule type" value="Genomic_DNA"/>
</dbReference>
<dbReference type="InterPro" id="IPR036010">
    <property type="entry name" value="2Fe-2S_ferredoxin-like_sf"/>
</dbReference>